<dbReference type="InterPro" id="IPR011555">
    <property type="entry name" value="ATPase_proteolipid_su_C_euk"/>
</dbReference>
<dbReference type="EMBL" id="JAGFBR010000013">
    <property type="protein sequence ID" value="KAH0456396.1"/>
    <property type="molecule type" value="Genomic_DNA"/>
</dbReference>
<comment type="caution">
    <text evidence="13">The sequence shown here is derived from an EMBL/GenBank/DDBJ whole genome shotgun (WGS) entry which is preliminary data.</text>
</comment>
<dbReference type="Proteomes" id="UP000775213">
    <property type="component" value="Unassembled WGS sequence"/>
</dbReference>
<evidence type="ECO:0000256" key="11">
    <source>
        <dbReference type="RuleBase" id="RU363060"/>
    </source>
</evidence>
<keyword evidence="10 11" id="KW-0472">Membrane</keyword>
<dbReference type="CDD" id="cd18175">
    <property type="entry name" value="ATP-synt_Vo_c_ATP6C_rpt1"/>
    <property type="match status" value="1"/>
</dbReference>
<dbReference type="Gene3D" id="1.20.120.610">
    <property type="entry name" value="lithium bound rotor ring of v- atpase"/>
    <property type="match status" value="1"/>
</dbReference>
<dbReference type="Gene3D" id="3.20.20.140">
    <property type="entry name" value="Metal-dependent hydrolases"/>
    <property type="match status" value="1"/>
</dbReference>
<dbReference type="AlphaFoldDB" id="A0AAV7GJW2"/>
<feature type="transmembrane region" description="Helical" evidence="11">
    <location>
        <begin position="330"/>
        <end position="350"/>
    </location>
</feature>
<dbReference type="Pfam" id="PF01026">
    <property type="entry name" value="TatD_DNase"/>
    <property type="match status" value="1"/>
</dbReference>
<dbReference type="InterPro" id="IPR032466">
    <property type="entry name" value="Metal_Hydrolase"/>
</dbReference>
<evidence type="ECO:0000259" key="12">
    <source>
        <dbReference type="Pfam" id="PF00137"/>
    </source>
</evidence>
<reference evidence="13 14" key="1">
    <citation type="journal article" date="2021" name="Hortic Res">
        <title>Chromosome-scale assembly of the Dendrobium chrysotoxum genome enhances the understanding of orchid evolution.</title>
        <authorList>
            <person name="Zhang Y."/>
            <person name="Zhang G.Q."/>
            <person name="Zhang D."/>
            <person name="Liu X.D."/>
            <person name="Xu X.Y."/>
            <person name="Sun W.H."/>
            <person name="Yu X."/>
            <person name="Zhu X."/>
            <person name="Wang Z.W."/>
            <person name="Zhao X."/>
            <person name="Zhong W.Y."/>
            <person name="Chen H."/>
            <person name="Yin W.L."/>
            <person name="Huang T."/>
            <person name="Niu S.C."/>
            <person name="Liu Z.J."/>
        </authorList>
    </citation>
    <scope>NUCLEOTIDE SEQUENCE [LARGE SCALE GENOMIC DNA]</scope>
    <source>
        <strain evidence="13">Lindl</strain>
    </source>
</reference>
<dbReference type="CDD" id="cd01310">
    <property type="entry name" value="TatD_DNAse"/>
    <property type="match status" value="1"/>
</dbReference>
<evidence type="ECO:0000256" key="2">
    <source>
        <dbReference type="ARBA" id="ARBA00007296"/>
    </source>
</evidence>
<evidence type="ECO:0000256" key="10">
    <source>
        <dbReference type="ARBA" id="ARBA00023136"/>
    </source>
</evidence>
<gene>
    <name evidence="13" type="ORF">IEQ34_014303</name>
</gene>
<dbReference type="CDD" id="cd18176">
    <property type="entry name" value="ATP-synt_Vo_c_ATP6C_rpt2"/>
    <property type="match status" value="1"/>
</dbReference>
<protein>
    <recommendedName>
        <fullName evidence="11">V-type proton ATPase proteolipid subunit</fullName>
    </recommendedName>
</protein>
<comment type="similarity">
    <text evidence="2 11">Belongs to the V-ATPase proteolipid subunit family.</text>
</comment>
<sequence length="439" mass="47105">MSACGKAAAAAVVRLFDAHCHLQDQRISAVTPQIIRTAIDSGVLLFAVNGVSEKDWHIVKQMGEQYPSVIPCFGLHPWFVAERSPEWMRLLREFFAITPSAAVGEIGLDKGSHGRNIEFSQQVEVFRQQLELAKELERPVSIHCVRAFGDLLEIMQCIGPFPAGVILHSFMGSAEMVPAFTQLGSYFSFSGFLTSMKTEKAKKMLKSVPIERILFESDAPDAFPKSHIDSSSLLVDDSRALGHQIPEGLATSAPNSPKEELNHPANIQIVLNYVAKLLDVSKERLAEASYQNAIHLFSYPGMGAAYGTAKSGVGVASMGVMRPELVMKSIVPVVMAGVLGIYGLIIAVIISTGINPKAKSYYLFDGYAHLSSGLACGLAGLSAGMAIGIVGDAGVRANAQQPKLFVGMILILIFAEALALYGLIVGIILSSRAGQSRAD</sequence>
<keyword evidence="9 11" id="KW-0406">Ion transport</keyword>
<name>A0AAV7GJW2_DENCH</name>
<evidence type="ECO:0000313" key="14">
    <source>
        <dbReference type="Proteomes" id="UP000775213"/>
    </source>
</evidence>
<keyword evidence="5 11" id="KW-0926">Vacuole</keyword>
<dbReference type="FunFam" id="1.20.120.610:FF:000003">
    <property type="entry name" value="V-type proton ATPase proteolipid subunit"/>
    <property type="match status" value="1"/>
</dbReference>
<dbReference type="NCBIfam" id="TIGR01100">
    <property type="entry name" value="V_ATP_synt_C"/>
    <property type="match status" value="1"/>
</dbReference>
<dbReference type="InterPro" id="IPR002379">
    <property type="entry name" value="ATPase_proteolipid_c-like_dom"/>
</dbReference>
<evidence type="ECO:0000256" key="4">
    <source>
        <dbReference type="ARBA" id="ARBA00022448"/>
    </source>
</evidence>
<dbReference type="InterPro" id="IPR035921">
    <property type="entry name" value="F/V-ATP_Csub_sf"/>
</dbReference>
<dbReference type="PRINTS" id="PR00122">
    <property type="entry name" value="VACATPASE"/>
</dbReference>
<accession>A0AAV7GJW2</accession>
<proteinExistence type="inferred from homology"/>
<evidence type="ECO:0000256" key="1">
    <source>
        <dbReference type="ARBA" id="ARBA00004128"/>
    </source>
</evidence>
<keyword evidence="6 11" id="KW-0812">Transmembrane</keyword>
<feature type="transmembrane region" description="Helical" evidence="11">
    <location>
        <begin position="404"/>
        <end position="429"/>
    </location>
</feature>
<dbReference type="PANTHER" id="PTHR47176">
    <property type="entry name" value="OSJNBA0020J04.13 PROTEIN"/>
    <property type="match status" value="1"/>
</dbReference>
<comment type="subunit">
    <text evidence="11">V-ATPase is a heteromultimeric enzyme composed of a peripheral catalytic V1 complex attached to an integral membrane V0 proton pore complex.</text>
</comment>
<dbReference type="Pfam" id="PF00137">
    <property type="entry name" value="ATP-synt_C"/>
    <property type="match status" value="2"/>
</dbReference>
<feature type="domain" description="V-ATPase proteolipid subunit C-like" evidence="12">
    <location>
        <begin position="301"/>
        <end position="350"/>
    </location>
</feature>
<keyword evidence="14" id="KW-1185">Reference proteome</keyword>
<evidence type="ECO:0000256" key="3">
    <source>
        <dbReference type="ARBA" id="ARBA00011269"/>
    </source>
</evidence>
<dbReference type="InterPro" id="IPR001130">
    <property type="entry name" value="TatD-like"/>
</dbReference>
<dbReference type="GO" id="GO:0016788">
    <property type="term" value="F:hydrolase activity, acting on ester bonds"/>
    <property type="evidence" value="ECO:0007669"/>
    <property type="project" value="InterPro"/>
</dbReference>
<evidence type="ECO:0000256" key="5">
    <source>
        <dbReference type="ARBA" id="ARBA00022554"/>
    </source>
</evidence>
<dbReference type="SUPFAM" id="SSF51556">
    <property type="entry name" value="Metallo-dependent hydrolases"/>
    <property type="match status" value="1"/>
</dbReference>
<dbReference type="GO" id="GO:0005774">
    <property type="term" value="C:vacuolar membrane"/>
    <property type="evidence" value="ECO:0007669"/>
    <property type="project" value="UniProtKB-SubCell"/>
</dbReference>
<feature type="transmembrane region" description="Helical" evidence="11">
    <location>
        <begin position="370"/>
        <end position="392"/>
    </location>
</feature>
<dbReference type="GO" id="GO:0046961">
    <property type="term" value="F:proton-transporting ATPase activity, rotational mechanism"/>
    <property type="evidence" value="ECO:0007669"/>
    <property type="project" value="InterPro"/>
</dbReference>
<comment type="function">
    <text evidence="11">Proton-conducting pore forming subunit of the membrane integral V0 complex of vacuolar ATPase. V-ATPase is responsible for acidifying a variety of intracellular compartments in eukaryotic cells.</text>
</comment>
<comment type="subcellular location">
    <subcellularLocation>
        <location evidence="1 11">Vacuole membrane</location>
        <topology evidence="1 11">Multi-pass membrane protein</topology>
    </subcellularLocation>
</comment>
<keyword evidence="8 11" id="KW-1133">Transmembrane helix</keyword>
<dbReference type="SUPFAM" id="SSF81333">
    <property type="entry name" value="F1F0 ATP synthase subunit C"/>
    <property type="match status" value="1"/>
</dbReference>
<organism evidence="13 14">
    <name type="scientific">Dendrobium chrysotoxum</name>
    <name type="common">Orchid</name>
    <dbReference type="NCBI Taxonomy" id="161865"/>
    <lineage>
        <taxon>Eukaryota</taxon>
        <taxon>Viridiplantae</taxon>
        <taxon>Streptophyta</taxon>
        <taxon>Embryophyta</taxon>
        <taxon>Tracheophyta</taxon>
        <taxon>Spermatophyta</taxon>
        <taxon>Magnoliopsida</taxon>
        <taxon>Liliopsida</taxon>
        <taxon>Asparagales</taxon>
        <taxon>Orchidaceae</taxon>
        <taxon>Epidendroideae</taxon>
        <taxon>Malaxideae</taxon>
        <taxon>Dendrobiinae</taxon>
        <taxon>Dendrobium</taxon>
    </lineage>
</organism>
<feature type="domain" description="V-ATPase proteolipid subunit C-like" evidence="12">
    <location>
        <begin position="371"/>
        <end position="429"/>
    </location>
</feature>
<evidence type="ECO:0000256" key="8">
    <source>
        <dbReference type="ARBA" id="ARBA00022989"/>
    </source>
</evidence>
<keyword evidence="4 11" id="KW-0813">Transport</keyword>
<dbReference type="InterPro" id="IPR000245">
    <property type="entry name" value="ATPase_proteolipid_csu"/>
</dbReference>
<dbReference type="PANTHER" id="PTHR47176:SF1">
    <property type="entry name" value="OS04G0577500 PROTEIN"/>
    <property type="match status" value="1"/>
</dbReference>
<evidence type="ECO:0000313" key="13">
    <source>
        <dbReference type="EMBL" id="KAH0456396.1"/>
    </source>
</evidence>
<evidence type="ECO:0000256" key="6">
    <source>
        <dbReference type="ARBA" id="ARBA00022692"/>
    </source>
</evidence>
<keyword evidence="7 11" id="KW-0375">Hydrogen ion transport</keyword>
<evidence type="ECO:0000256" key="7">
    <source>
        <dbReference type="ARBA" id="ARBA00022781"/>
    </source>
</evidence>
<evidence type="ECO:0000256" key="9">
    <source>
        <dbReference type="ARBA" id="ARBA00023065"/>
    </source>
</evidence>
<dbReference type="GO" id="GO:0033179">
    <property type="term" value="C:proton-transporting V-type ATPase, V0 domain"/>
    <property type="evidence" value="ECO:0007669"/>
    <property type="project" value="InterPro"/>
</dbReference>
<comment type="subunit">
    <text evidence="3">V-ATPase is a heteromultimeric enzyme composed of a peripheral catalytic V1 complex (main components: subunits A, B, C, D, E, and F) attached to an integral membrane V0 proton pore complex (main component: the proteolipid protein; which is present as a hexamer that forms the proton-conducting pore).</text>
</comment>